<evidence type="ECO:0000313" key="2">
    <source>
        <dbReference type="EMBL" id="JAC71975.1"/>
    </source>
</evidence>
<evidence type="ECO:0000256" key="1">
    <source>
        <dbReference type="SAM" id="Phobius"/>
    </source>
</evidence>
<feature type="transmembrane region" description="Helical" evidence="1">
    <location>
        <begin position="205"/>
        <end position="222"/>
    </location>
</feature>
<feature type="transmembrane region" description="Helical" evidence="1">
    <location>
        <begin position="298"/>
        <end position="321"/>
    </location>
</feature>
<feature type="unsure residue" description="D or N" evidence="2">
    <location>
        <position position="140"/>
    </location>
</feature>
<reference evidence="2" key="1">
    <citation type="submission" date="2014-05" db="EMBL/GenBank/DDBJ databases">
        <title>The transcriptome of the halophilic microalga Tetraselmis sp. GSL018 isolated from the Great Salt Lake, Utah.</title>
        <authorList>
            <person name="Jinkerson R.E."/>
            <person name="D'Adamo S."/>
            <person name="Posewitz M.C."/>
        </authorList>
    </citation>
    <scope>NUCLEOTIDE SEQUENCE</scope>
    <source>
        <strain evidence="2">GSL018</strain>
    </source>
</reference>
<gene>
    <name evidence="3" type="ORF">TSPGSL018_27977</name>
    <name evidence="2" type="ORF">TSPGSL018_763</name>
</gene>
<keyword evidence="1" id="KW-0812">Transmembrane</keyword>
<feature type="transmembrane region" description="Helical" evidence="1">
    <location>
        <begin position="175"/>
        <end position="193"/>
    </location>
</feature>
<evidence type="ECO:0000313" key="3">
    <source>
        <dbReference type="EMBL" id="JAC73754.1"/>
    </source>
</evidence>
<feature type="transmembrane region" description="Helical" evidence="1">
    <location>
        <begin position="152"/>
        <end position="169"/>
    </location>
</feature>
<name>A0A061RMS5_9CHLO</name>
<keyword evidence="1" id="KW-1133">Transmembrane helix</keyword>
<feature type="transmembrane region" description="Helical" evidence="1">
    <location>
        <begin position="266"/>
        <end position="286"/>
    </location>
</feature>
<accession>A0A061RMS5</accession>
<protein>
    <submittedName>
        <fullName evidence="2">Uncharacterized protein</fullName>
    </submittedName>
</protein>
<sequence>MLSHGLQSGPAELAEAGVGSLLEILSHGGGNAEPCVGYVEPRLQTDAGACWQEIWGLPAGMVFPTVLLALGVSSGVLPNNWSLWLMTAVIGGAAENILFAVFPWWRRSIHAKLSQLLPENVLMNQGTFEFSDARYDEAYDVYWQRDVSSHDLGVLLLFLLKLIGFAALYRSSYPFTRGSAVVLIMVLRCVSLLSTVQLETSNMMISVYSYVCYFYGCTYVVGSGRLQAADLETAWVLLVHMASAVGLAFQYAIIYPFRIKSCRHTCLLHSLALFVSFLFRISSVLWSGSLPLMSRLAAVIGFSAVPASAGAAALLLTHLVIESRRIQAFLVAYVKHS</sequence>
<feature type="transmembrane region" description="Helical" evidence="1">
    <location>
        <begin position="54"/>
        <end position="77"/>
    </location>
</feature>
<proteinExistence type="predicted"/>
<feature type="transmembrane region" description="Helical" evidence="1">
    <location>
        <begin position="83"/>
        <end position="105"/>
    </location>
</feature>
<dbReference type="EMBL" id="GBEZ01014069">
    <property type="protein sequence ID" value="JAC71975.1"/>
    <property type="molecule type" value="Transcribed_RNA"/>
</dbReference>
<feature type="transmembrane region" description="Helical" evidence="1">
    <location>
        <begin position="234"/>
        <end position="254"/>
    </location>
</feature>
<dbReference type="EMBL" id="GBEZ01012106">
    <property type="protein sequence ID" value="JAC73754.1"/>
    <property type="molecule type" value="Transcribed_RNA"/>
</dbReference>
<keyword evidence="1" id="KW-0472">Membrane</keyword>
<dbReference type="AlphaFoldDB" id="A0A061RMS5"/>
<organism evidence="2">
    <name type="scientific">Tetraselmis sp. GSL018</name>
    <dbReference type="NCBI Taxonomy" id="582737"/>
    <lineage>
        <taxon>Eukaryota</taxon>
        <taxon>Viridiplantae</taxon>
        <taxon>Chlorophyta</taxon>
        <taxon>core chlorophytes</taxon>
        <taxon>Chlorodendrophyceae</taxon>
        <taxon>Chlorodendrales</taxon>
        <taxon>Chlorodendraceae</taxon>
        <taxon>Tetraselmis</taxon>
    </lineage>
</organism>